<organism evidence="1 2">
    <name type="scientific">Alicyclobacillus acidoterrestris (strain ATCC 49025 / DSM 3922 / CIP 106132 / NCIMB 13137 / GD3B)</name>
    <dbReference type="NCBI Taxonomy" id="1356854"/>
    <lineage>
        <taxon>Bacteria</taxon>
        <taxon>Bacillati</taxon>
        <taxon>Bacillota</taxon>
        <taxon>Bacilli</taxon>
        <taxon>Bacillales</taxon>
        <taxon>Alicyclobacillaceae</taxon>
        <taxon>Alicyclobacillus</taxon>
    </lineage>
</organism>
<evidence type="ECO:0000313" key="2">
    <source>
        <dbReference type="Proteomes" id="UP000829401"/>
    </source>
</evidence>
<keyword evidence="2" id="KW-1185">Reference proteome</keyword>
<dbReference type="RefSeq" id="WP_021297544.1">
    <property type="nucleotide sequence ID" value="NZ_AURB01000156.1"/>
</dbReference>
<accession>A0A9E6ZQT8</accession>
<gene>
    <name evidence="1" type="ORF">K1I37_06870</name>
</gene>
<protein>
    <submittedName>
        <fullName evidence="1">Uncharacterized protein</fullName>
    </submittedName>
</protein>
<evidence type="ECO:0000313" key="1">
    <source>
        <dbReference type="EMBL" id="UNO50189.1"/>
    </source>
</evidence>
<proteinExistence type="predicted"/>
<name>T0BRW5_ALIAG</name>
<accession>T0BRW5</accession>
<dbReference type="EMBL" id="CP080467">
    <property type="protein sequence ID" value="UNO50189.1"/>
    <property type="molecule type" value="Genomic_DNA"/>
</dbReference>
<reference evidence="2" key="1">
    <citation type="journal article" date="2022" name="G3 (Bethesda)">
        <title>Unveiling the complete genome sequence of Alicyclobacillus acidoterrestris DSM 3922T, a taint-producing strain.</title>
        <authorList>
            <person name="Leonardo I.C."/>
            <person name="Barreto Crespo M.T."/>
            <person name="Gaspar F.B."/>
        </authorList>
    </citation>
    <scope>NUCLEOTIDE SEQUENCE [LARGE SCALE GENOMIC DNA]</scope>
    <source>
        <strain evidence="2">DSM 3922</strain>
    </source>
</reference>
<dbReference type="Proteomes" id="UP000829401">
    <property type="component" value="Chromosome"/>
</dbReference>
<dbReference type="AlphaFoldDB" id="T0BRW5"/>
<dbReference type="KEGG" id="aaco:K1I37_06870"/>
<sequence>MDTRLLEVHLLQEENKIELRMAYANLPNIRAIIETNKGFALQPPVHGTTGQTFDELAPTDEVAQMVRIVRGAYEDSIDGADALIEQIRARYSEDELEIYLI</sequence>